<dbReference type="PANTHER" id="PTHR43162">
    <property type="match status" value="1"/>
</dbReference>
<name>A0A1M6LKJ2_9RHOB</name>
<dbReference type="Proteomes" id="UP000184040">
    <property type="component" value="Unassembled WGS sequence"/>
</dbReference>
<dbReference type="STRING" id="313368.SAMN04488012_1162"/>
<dbReference type="InterPro" id="IPR051604">
    <property type="entry name" value="Ergot_Alk_Oxidoreductase"/>
</dbReference>
<dbReference type="AlphaFoldDB" id="A0A1M6LKJ2"/>
<evidence type="ECO:0000259" key="1">
    <source>
        <dbReference type="Pfam" id="PF13460"/>
    </source>
</evidence>
<sequence>MILITTPAGDIGTRVLSHVLEAGEAVRVILRDASKLDRNTRASVDVIEGSHADAVTISAALDDVSAVFWLPPGPPTAESPEAAYVAFSRAFCDALPGSTVSHVVGVSALGRGWPSPAGHAAASVAMDDRIGATGVAYRSLACASLMDNLARQAEPIREQGVFYQPTPSDMKLPHVAKSDVARVAAGLLSKRDWDGVADLPLCGPENLSFEEMALVMSEVLGREIAVHEITPEDFGGMMRRMGATEKMAQGYVEMMTAKNEGMDTAACPTDRSATPTTFRTWCKTELRPLVQG</sequence>
<dbReference type="InterPro" id="IPR016040">
    <property type="entry name" value="NAD(P)-bd_dom"/>
</dbReference>
<dbReference type="Gene3D" id="3.90.25.10">
    <property type="entry name" value="UDP-galactose 4-epimerase, domain 1"/>
    <property type="match status" value="1"/>
</dbReference>
<gene>
    <name evidence="2" type="ORF">SAMN04488012_1162</name>
</gene>
<evidence type="ECO:0000313" key="2">
    <source>
        <dbReference type="EMBL" id="SHJ71685.1"/>
    </source>
</evidence>
<evidence type="ECO:0000313" key="3">
    <source>
        <dbReference type="Proteomes" id="UP000184040"/>
    </source>
</evidence>
<dbReference type="Gene3D" id="3.40.50.720">
    <property type="entry name" value="NAD(P)-binding Rossmann-like Domain"/>
    <property type="match status" value="1"/>
</dbReference>
<dbReference type="SUPFAM" id="SSF51735">
    <property type="entry name" value="NAD(P)-binding Rossmann-fold domains"/>
    <property type="match status" value="1"/>
</dbReference>
<dbReference type="RefSeq" id="WP_073129972.1">
    <property type="nucleotide sequence ID" value="NZ_FQZA01000016.1"/>
</dbReference>
<organism evidence="2 3">
    <name type="scientific">Palleronia salina</name>
    <dbReference type="NCBI Taxonomy" id="313368"/>
    <lineage>
        <taxon>Bacteria</taxon>
        <taxon>Pseudomonadati</taxon>
        <taxon>Pseudomonadota</taxon>
        <taxon>Alphaproteobacteria</taxon>
        <taxon>Rhodobacterales</taxon>
        <taxon>Roseobacteraceae</taxon>
        <taxon>Palleronia</taxon>
    </lineage>
</organism>
<keyword evidence="3" id="KW-1185">Reference proteome</keyword>
<reference evidence="2 3" key="1">
    <citation type="submission" date="2016-11" db="EMBL/GenBank/DDBJ databases">
        <authorList>
            <person name="Jaros S."/>
            <person name="Januszkiewicz K."/>
            <person name="Wedrychowicz H."/>
        </authorList>
    </citation>
    <scope>NUCLEOTIDE SEQUENCE [LARGE SCALE GENOMIC DNA]</scope>
    <source>
        <strain evidence="2 3">DSM 26892</strain>
    </source>
</reference>
<accession>A0A1M6LKJ2</accession>
<protein>
    <submittedName>
        <fullName evidence="2">Uncharacterized conserved protein YbjT, contains NAD(P)-binding and DUF2867 domains</fullName>
    </submittedName>
</protein>
<dbReference type="EMBL" id="FQZA01000016">
    <property type="protein sequence ID" value="SHJ71685.1"/>
    <property type="molecule type" value="Genomic_DNA"/>
</dbReference>
<feature type="domain" description="NAD(P)-binding" evidence="1">
    <location>
        <begin position="9"/>
        <end position="189"/>
    </location>
</feature>
<dbReference type="Pfam" id="PF13460">
    <property type="entry name" value="NAD_binding_10"/>
    <property type="match status" value="1"/>
</dbReference>
<proteinExistence type="predicted"/>
<dbReference type="InterPro" id="IPR036291">
    <property type="entry name" value="NAD(P)-bd_dom_sf"/>
</dbReference>
<dbReference type="PANTHER" id="PTHR43162:SF1">
    <property type="entry name" value="PRESTALK A DIFFERENTIATION PROTEIN A"/>
    <property type="match status" value="1"/>
</dbReference>